<dbReference type="EMBL" id="JAGSOV010000006">
    <property type="protein sequence ID" value="MCO1653806.1"/>
    <property type="molecule type" value="Genomic_DNA"/>
</dbReference>
<keyword evidence="2" id="KW-1003">Cell membrane</keyword>
<evidence type="ECO:0000256" key="5">
    <source>
        <dbReference type="ARBA" id="ARBA00023139"/>
    </source>
</evidence>
<keyword evidence="3" id="KW-0732">Signal</keyword>
<dbReference type="Gene3D" id="3.30.2030.20">
    <property type="match status" value="1"/>
</dbReference>
<gene>
    <name evidence="7" type="ORF">KDL28_01930</name>
</gene>
<evidence type="ECO:0000256" key="3">
    <source>
        <dbReference type="ARBA" id="ARBA00022729"/>
    </source>
</evidence>
<evidence type="ECO:0008006" key="9">
    <source>
        <dbReference type="Google" id="ProtNLM"/>
    </source>
</evidence>
<keyword evidence="4" id="KW-0472">Membrane</keyword>
<dbReference type="InterPro" id="IPR032018">
    <property type="entry name" value="LppA/LppB/LprP"/>
</dbReference>
<keyword evidence="5" id="KW-0564">Palmitate</keyword>
<evidence type="ECO:0000313" key="8">
    <source>
        <dbReference type="Proteomes" id="UP001165283"/>
    </source>
</evidence>
<comment type="subcellular location">
    <subcellularLocation>
        <location evidence="1">Cell membrane</location>
        <topology evidence="1">Lipid-anchor</topology>
    </subcellularLocation>
</comment>
<evidence type="ECO:0000256" key="4">
    <source>
        <dbReference type="ARBA" id="ARBA00023136"/>
    </source>
</evidence>
<evidence type="ECO:0000313" key="7">
    <source>
        <dbReference type="EMBL" id="MCO1653806.1"/>
    </source>
</evidence>
<evidence type="ECO:0000256" key="1">
    <source>
        <dbReference type="ARBA" id="ARBA00004193"/>
    </source>
</evidence>
<keyword evidence="6" id="KW-0449">Lipoprotein</keyword>
<dbReference type="RefSeq" id="WP_252435399.1">
    <property type="nucleotide sequence ID" value="NZ_JAGSOV010000006.1"/>
</dbReference>
<evidence type="ECO:0000256" key="2">
    <source>
        <dbReference type="ARBA" id="ARBA00022475"/>
    </source>
</evidence>
<comment type="caution">
    <text evidence="7">The sequence shown here is derived from an EMBL/GenBank/DDBJ whole genome shotgun (WGS) entry which is preliminary data.</text>
</comment>
<name>A0ABT0ZSV8_9PSEU</name>
<proteinExistence type="predicted"/>
<evidence type="ECO:0000256" key="6">
    <source>
        <dbReference type="ARBA" id="ARBA00023288"/>
    </source>
</evidence>
<keyword evidence="8" id="KW-1185">Reference proteome</keyword>
<reference evidence="7" key="1">
    <citation type="submission" date="2021-04" db="EMBL/GenBank/DDBJ databases">
        <title>Pseudonocardia sp. nov., isolated from sandy soil of mangrove forest.</title>
        <authorList>
            <person name="Zan Z."/>
            <person name="Huang R."/>
            <person name="Liu W."/>
        </authorList>
    </citation>
    <scope>NUCLEOTIDE SEQUENCE</scope>
    <source>
        <strain evidence="7">S2-4</strain>
    </source>
</reference>
<organism evidence="7 8">
    <name type="scientific">Pseudonocardia humida</name>
    <dbReference type="NCBI Taxonomy" id="2800819"/>
    <lineage>
        <taxon>Bacteria</taxon>
        <taxon>Bacillati</taxon>
        <taxon>Actinomycetota</taxon>
        <taxon>Actinomycetes</taxon>
        <taxon>Pseudonocardiales</taxon>
        <taxon>Pseudonocardiaceae</taxon>
        <taxon>Pseudonocardia</taxon>
    </lineage>
</organism>
<sequence>MTTYADLRHRPRLDEAVAGYERMQARIRAALDDELGPFDWHRVRGATGSTGGHDVPAEFGTRTLALAPWGFAAPIPDPGWERARRIVHGIAREHGFTTPAVDVDRPGHHLTGALDPVLGASCTLGSQRTTIMQVVTGSHLPTGA</sequence>
<accession>A0ABT0ZSV8</accession>
<dbReference type="Pfam" id="PF16708">
    <property type="entry name" value="LppA"/>
    <property type="match status" value="1"/>
</dbReference>
<dbReference type="Proteomes" id="UP001165283">
    <property type="component" value="Unassembled WGS sequence"/>
</dbReference>
<protein>
    <recommendedName>
        <fullName evidence="9">LppA-like lipoprotein</fullName>
    </recommendedName>
</protein>